<protein>
    <recommendedName>
        <fullName evidence="4">Outer membrane protein beta-barrel domain-containing protein</fullName>
    </recommendedName>
</protein>
<dbReference type="Proteomes" id="UP000054092">
    <property type="component" value="Unassembled WGS sequence"/>
</dbReference>
<organism evidence="2 3">
    <name type="scientific">Mesotoga prima</name>
    <dbReference type="NCBI Taxonomy" id="1184387"/>
    <lineage>
        <taxon>Bacteria</taxon>
        <taxon>Thermotogati</taxon>
        <taxon>Thermotogota</taxon>
        <taxon>Thermotogae</taxon>
        <taxon>Kosmotogales</taxon>
        <taxon>Kosmotogaceae</taxon>
        <taxon>Mesotoga</taxon>
    </lineage>
</organism>
<evidence type="ECO:0000256" key="1">
    <source>
        <dbReference type="SAM" id="SignalP"/>
    </source>
</evidence>
<gene>
    <name evidence="2" type="ORF">XD94_0249</name>
</gene>
<feature type="signal peptide" evidence="1">
    <location>
        <begin position="1"/>
        <end position="17"/>
    </location>
</feature>
<dbReference type="AlphaFoldDB" id="A0A101HSA0"/>
<name>A0A101HSA0_9BACT</name>
<dbReference type="EMBL" id="LGGP01000024">
    <property type="protein sequence ID" value="KUK81934.1"/>
    <property type="molecule type" value="Genomic_DNA"/>
</dbReference>
<accession>A0A101HSA0</accession>
<feature type="chain" id="PRO_5007097024" description="Outer membrane protein beta-barrel domain-containing protein" evidence="1">
    <location>
        <begin position="18"/>
        <end position="275"/>
    </location>
</feature>
<sequence length="275" mass="29217">MKKLLILVVVSLGVVTAALNPFSLQTGGNGILAKGYSSGFGSPSDLYGVLNSAFSSSFVELTTTASPSSNERGLYVQLFEDSDDGMAGMLQYYMDIGKTSSIRSLSYMISGELGPLTAYGVDLQINMSTATTTNYGVAIKGGITGKAYEILDYVVAFSSSIWNSGSSANSIDLLAGIRFVPDPFMIGLELGTREGLEIKYFGLSTQYTYNSLFSARAGVSMNADLLGNMDFLVGGGIEVRVGDMLITSGIGTNLTNKIESISFERTWSVGLLGRW</sequence>
<evidence type="ECO:0008006" key="4">
    <source>
        <dbReference type="Google" id="ProtNLM"/>
    </source>
</evidence>
<evidence type="ECO:0000313" key="2">
    <source>
        <dbReference type="EMBL" id="KUK81934.1"/>
    </source>
</evidence>
<proteinExistence type="predicted"/>
<dbReference type="PATRIC" id="fig|1184387.3.peg.553"/>
<evidence type="ECO:0000313" key="3">
    <source>
        <dbReference type="Proteomes" id="UP000054092"/>
    </source>
</evidence>
<reference evidence="3" key="1">
    <citation type="journal article" date="2015" name="MBio">
        <title>Genome-Resolved Metagenomic Analysis Reveals Roles for Candidate Phyla and Other Microbial Community Members in Biogeochemical Transformations in Oil Reservoirs.</title>
        <authorList>
            <person name="Hu P."/>
            <person name="Tom L."/>
            <person name="Singh A."/>
            <person name="Thomas B.C."/>
            <person name="Baker B.J."/>
            <person name="Piceno Y.M."/>
            <person name="Andersen G.L."/>
            <person name="Banfield J.F."/>
        </authorList>
    </citation>
    <scope>NUCLEOTIDE SEQUENCE [LARGE SCALE GENOMIC DNA]</scope>
</reference>
<comment type="caution">
    <text evidence="2">The sequence shown here is derived from an EMBL/GenBank/DDBJ whole genome shotgun (WGS) entry which is preliminary data.</text>
</comment>
<keyword evidence="1" id="KW-0732">Signal</keyword>